<protein>
    <submittedName>
        <fullName evidence="5">Ankyrin repeat-containing domain protein</fullName>
    </submittedName>
</protein>
<dbReference type="PROSITE" id="PS50297">
    <property type="entry name" value="ANK_REP_REGION"/>
    <property type="match status" value="1"/>
</dbReference>
<dbReference type="Pfam" id="PF12796">
    <property type="entry name" value="Ank_2"/>
    <property type="match status" value="2"/>
</dbReference>
<gene>
    <name evidence="5" type="ORF">BJX66DRAFT_332575</name>
</gene>
<keyword evidence="1" id="KW-0677">Repeat</keyword>
<reference evidence="5 6" key="1">
    <citation type="submission" date="2024-07" db="EMBL/GenBank/DDBJ databases">
        <title>Section-level genome sequencing and comparative genomics of Aspergillus sections Usti and Cavernicolus.</title>
        <authorList>
            <consortium name="Lawrence Berkeley National Laboratory"/>
            <person name="Nybo J.L."/>
            <person name="Vesth T.C."/>
            <person name="Theobald S."/>
            <person name="Frisvad J.C."/>
            <person name="Larsen T.O."/>
            <person name="Kjaerboelling I."/>
            <person name="Rothschild-Mancinelli K."/>
            <person name="Lyhne E.K."/>
            <person name="Kogle M.E."/>
            <person name="Barry K."/>
            <person name="Clum A."/>
            <person name="Na H."/>
            <person name="Ledsgaard L."/>
            <person name="Lin J."/>
            <person name="Lipzen A."/>
            <person name="Kuo A."/>
            <person name="Riley R."/>
            <person name="Mondo S."/>
            <person name="Labutti K."/>
            <person name="Haridas S."/>
            <person name="Pangalinan J."/>
            <person name="Salamov A.A."/>
            <person name="Simmons B.A."/>
            <person name="Magnuson J.K."/>
            <person name="Chen J."/>
            <person name="Drula E."/>
            <person name="Henrissat B."/>
            <person name="Wiebenga A."/>
            <person name="Lubbers R.J."/>
            <person name="Gomes A.C."/>
            <person name="Makela M.R."/>
            <person name="Stajich J."/>
            <person name="Grigoriev I.V."/>
            <person name="Mortensen U.H."/>
            <person name="De Vries R.P."/>
            <person name="Baker S.E."/>
            <person name="Andersen M.R."/>
        </authorList>
    </citation>
    <scope>NUCLEOTIDE SEQUENCE [LARGE SCALE GENOMIC DNA]</scope>
    <source>
        <strain evidence="5 6">CBS 209.92</strain>
    </source>
</reference>
<accession>A0ABR4GLN0</accession>
<dbReference type="InterPro" id="IPR036770">
    <property type="entry name" value="Ankyrin_rpt-contain_sf"/>
</dbReference>
<dbReference type="Gene3D" id="1.25.40.20">
    <property type="entry name" value="Ankyrin repeat-containing domain"/>
    <property type="match status" value="2"/>
</dbReference>
<comment type="caution">
    <text evidence="5">The sequence shown here is derived from an EMBL/GenBank/DDBJ whole genome shotgun (WGS) entry which is preliminary data.</text>
</comment>
<dbReference type="Proteomes" id="UP001610563">
    <property type="component" value="Unassembled WGS sequence"/>
</dbReference>
<keyword evidence="2 3" id="KW-0040">ANK repeat</keyword>
<evidence type="ECO:0000256" key="3">
    <source>
        <dbReference type="PROSITE-ProRule" id="PRU00023"/>
    </source>
</evidence>
<evidence type="ECO:0000256" key="2">
    <source>
        <dbReference type="ARBA" id="ARBA00023043"/>
    </source>
</evidence>
<evidence type="ECO:0000256" key="1">
    <source>
        <dbReference type="ARBA" id="ARBA00022737"/>
    </source>
</evidence>
<dbReference type="PROSITE" id="PS50088">
    <property type="entry name" value="ANK_REPEAT"/>
    <property type="match status" value="1"/>
</dbReference>
<dbReference type="PANTHER" id="PTHR24198">
    <property type="entry name" value="ANKYRIN REPEAT AND PROTEIN KINASE DOMAIN-CONTAINING PROTEIN"/>
    <property type="match status" value="1"/>
</dbReference>
<evidence type="ECO:0000256" key="4">
    <source>
        <dbReference type="SAM" id="MobiDB-lite"/>
    </source>
</evidence>
<feature type="compositionally biased region" description="Basic residues" evidence="4">
    <location>
        <begin position="80"/>
        <end position="89"/>
    </location>
</feature>
<dbReference type="SUPFAM" id="SSF48403">
    <property type="entry name" value="Ankyrin repeat"/>
    <property type="match status" value="1"/>
</dbReference>
<dbReference type="InterPro" id="IPR002110">
    <property type="entry name" value="Ankyrin_rpt"/>
</dbReference>
<feature type="compositionally biased region" description="Basic and acidic residues" evidence="4">
    <location>
        <begin position="55"/>
        <end position="79"/>
    </location>
</feature>
<dbReference type="PANTHER" id="PTHR24198:SF165">
    <property type="entry name" value="ANKYRIN REPEAT-CONTAINING PROTEIN-RELATED"/>
    <property type="match status" value="1"/>
</dbReference>
<keyword evidence="6" id="KW-1185">Reference proteome</keyword>
<dbReference type="EMBL" id="JBFTWV010000005">
    <property type="protein sequence ID" value="KAL2799948.1"/>
    <property type="molecule type" value="Genomic_DNA"/>
</dbReference>
<evidence type="ECO:0000313" key="6">
    <source>
        <dbReference type="Proteomes" id="UP001610563"/>
    </source>
</evidence>
<sequence length="372" mass="42196">MSTLLKHLPPELFVLVLDHLRGRDKVRLLRALPLLIPRFPRQAILAIDAEKDADPTRDKSAVRQRSDTTRKKRTSISERRKSKQRRLSAKPRNSLLHLLAEDGELSLLEALFHLHPTLPAASHGHRNTLNRTPVMLACAAGHLAVVQFLADRPDTAPEFALCLRDMNGRNALSWAAGEGHADIVEYLLSRPDISSDVAHNWDPTPRWSTSLLEAVENVADDESSVWHTPLWYAVTGGHASIVQMFVERERAGLLGTWDEVKRSEWRPRRSHRFNERGTVCLLHAIKEGKVDIVRLLLGLTHYNYNMRYVVGRRTMLSLACERGNVEIVRMLLDKDGLKINEEDAYGWTPIVWAAKAGRMEVVQLLRERGAKS</sequence>
<dbReference type="SMART" id="SM00248">
    <property type="entry name" value="ANK"/>
    <property type="match status" value="7"/>
</dbReference>
<feature type="region of interest" description="Disordered" evidence="4">
    <location>
        <begin position="55"/>
        <end position="89"/>
    </location>
</feature>
<proteinExistence type="predicted"/>
<feature type="repeat" description="ANK" evidence="3">
    <location>
        <begin position="345"/>
        <end position="372"/>
    </location>
</feature>
<organism evidence="5 6">
    <name type="scientific">Aspergillus keveii</name>
    <dbReference type="NCBI Taxonomy" id="714993"/>
    <lineage>
        <taxon>Eukaryota</taxon>
        <taxon>Fungi</taxon>
        <taxon>Dikarya</taxon>
        <taxon>Ascomycota</taxon>
        <taxon>Pezizomycotina</taxon>
        <taxon>Eurotiomycetes</taxon>
        <taxon>Eurotiomycetidae</taxon>
        <taxon>Eurotiales</taxon>
        <taxon>Aspergillaceae</taxon>
        <taxon>Aspergillus</taxon>
        <taxon>Aspergillus subgen. Nidulantes</taxon>
    </lineage>
</organism>
<evidence type="ECO:0000313" key="5">
    <source>
        <dbReference type="EMBL" id="KAL2799948.1"/>
    </source>
</evidence>
<name>A0ABR4GLN0_9EURO</name>